<sequence>MMVVAAAALALQLRHSHPYHRFPHRLQCRLPRRLLRRRLLLRLHRLPHHRRLPYQVLPTPTRSRIELLEAELREANIARGQLEVALAIVAEAVEATRARVEEVLPMELDEVAPMATEATEDSATFDSVDESTVDSDDDSVSEGETEPDLTAAQQWSLVWGAAKARAEAKAKATKAAAKAAGKTVEPAKDWDIETFRRIETATQKPRTVPVAANAPTGKAFDRGCKGPIKHARQGFAGAVQF</sequence>
<dbReference type="EMBL" id="HBEY01020636">
    <property type="protein sequence ID" value="CAD8606551.1"/>
    <property type="molecule type" value="Transcribed_RNA"/>
</dbReference>
<reference evidence="2" key="1">
    <citation type="submission" date="2021-01" db="EMBL/GenBank/DDBJ databases">
        <authorList>
            <person name="Corre E."/>
            <person name="Pelletier E."/>
            <person name="Niang G."/>
            <person name="Scheremetjew M."/>
            <person name="Finn R."/>
            <person name="Kale V."/>
            <person name="Holt S."/>
            <person name="Cochrane G."/>
            <person name="Meng A."/>
            <person name="Brown T."/>
            <person name="Cohen L."/>
        </authorList>
    </citation>
    <scope>NUCLEOTIDE SEQUENCE</scope>
    <source>
        <strain evidence="2">PLY182g</strain>
    </source>
</reference>
<proteinExistence type="predicted"/>
<organism evidence="2">
    <name type="scientific">Coccolithus braarudii</name>
    <dbReference type="NCBI Taxonomy" id="221442"/>
    <lineage>
        <taxon>Eukaryota</taxon>
        <taxon>Haptista</taxon>
        <taxon>Haptophyta</taxon>
        <taxon>Prymnesiophyceae</taxon>
        <taxon>Coccolithales</taxon>
        <taxon>Coccolithaceae</taxon>
        <taxon>Coccolithus</taxon>
    </lineage>
</organism>
<evidence type="ECO:0000313" key="2">
    <source>
        <dbReference type="EMBL" id="CAD8606551.1"/>
    </source>
</evidence>
<feature type="compositionally biased region" description="Acidic residues" evidence="1">
    <location>
        <begin position="127"/>
        <end position="147"/>
    </location>
</feature>
<dbReference type="AlphaFoldDB" id="A0A7S0L9W4"/>
<name>A0A7S0L9W4_9EUKA</name>
<accession>A0A7S0L9W4</accession>
<gene>
    <name evidence="2" type="ORF">CPEL01642_LOCUS9886</name>
</gene>
<evidence type="ECO:0000256" key="1">
    <source>
        <dbReference type="SAM" id="MobiDB-lite"/>
    </source>
</evidence>
<protein>
    <submittedName>
        <fullName evidence="2">Uncharacterized protein</fullName>
    </submittedName>
</protein>
<feature type="region of interest" description="Disordered" evidence="1">
    <location>
        <begin position="116"/>
        <end position="149"/>
    </location>
</feature>